<accession>A0A931LS09</accession>
<proteinExistence type="inferred from homology"/>
<dbReference type="Proteomes" id="UP000727962">
    <property type="component" value="Unassembled WGS sequence"/>
</dbReference>
<dbReference type="EMBL" id="JACOSL010000030">
    <property type="protein sequence ID" value="MBI1756410.1"/>
    <property type="molecule type" value="Genomic_DNA"/>
</dbReference>
<gene>
    <name evidence="9" type="ORF">HYR64_04800</name>
</gene>
<evidence type="ECO:0000256" key="5">
    <source>
        <dbReference type="ARBA" id="ARBA00022989"/>
    </source>
</evidence>
<comment type="subcellular location">
    <subcellularLocation>
        <location evidence="1">Cell membrane</location>
        <topology evidence="1">Multi-pass membrane protein</topology>
    </subcellularLocation>
</comment>
<comment type="caution">
    <text evidence="9">The sequence shown here is derived from an EMBL/GenBank/DDBJ whole genome shotgun (WGS) entry which is preliminary data.</text>
</comment>
<evidence type="ECO:0000313" key="9">
    <source>
        <dbReference type="EMBL" id="MBI1756410.1"/>
    </source>
</evidence>
<evidence type="ECO:0000256" key="1">
    <source>
        <dbReference type="ARBA" id="ARBA00004651"/>
    </source>
</evidence>
<keyword evidence="5 7" id="KW-1133">Transmembrane helix</keyword>
<evidence type="ECO:0000256" key="2">
    <source>
        <dbReference type="ARBA" id="ARBA00010792"/>
    </source>
</evidence>
<dbReference type="Pfam" id="PF09335">
    <property type="entry name" value="VTT_dom"/>
    <property type="match status" value="1"/>
</dbReference>
<evidence type="ECO:0000256" key="3">
    <source>
        <dbReference type="ARBA" id="ARBA00022475"/>
    </source>
</evidence>
<name>A0A931LS09_FIMGI</name>
<feature type="transmembrane region" description="Helical" evidence="7">
    <location>
        <begin position="143"/>
        <end position="161"/>
    </location>
</feature>
<dbReference type="PANTHER" id="PTHR42709">
    <property type="entry name" value="ALKALINE PHOSPHATASE LIKE PROTEIN"/>
    <property type="match status" value="1"/>
</dbReference>
<dbReference type="PANTHER" id="PTHR42709:SF6">
    <property type="entry name" value="UNDECAPRENYL PHOSPHATE TRANSPORTER A"/>
    <property type="match status" value="1"/>
</dbReference>
<dbReference type="InterPro" id="IPR032816">
    <property type="entry name" value="VTT_dom"/>
</dbReference>
<feature type="transmembrane region" description="Helical" evidence="7">
    <location>
        <begin position="60"/>
        <end position="82"/>
    </location>
</feature>
<organism evidence="9 10">
    <name type="scientific">Fimbriimonas ginsengisoli</name>
    <dbReference type="NCBI Taxonomy" id="1005039"/>
    <lineage>
        <taxon>Bacteria</taxon>
        <taxon>Bacillati</taxon>
        <taxon>Armatimonadota</taxon>
        <taxon>Fimbriimonadia</taxon>
        <taxon>Fimbriimonadales</taxon>
        <taxon>Fimbriimonadaceae</taxon>
        <taxon>Fimbriimonas</taxon>
    </lineage>
</organism>
<reference evidence="9" key="1">
    <citation type="submission" date="2020-07" db="EMBL/GenBank/DDBJ databases">
        <title>Huge and variable diversity of episymbiotic CPR bacteria and DPANN archaea in groundwater ecosystems.</title>
        <authorList>
            <person name="He C.Y."/>
            <person name="Keren R."/>
            <person name="Whittaker M."/>
            <person name="Farag I.F."/>
            <person name="Doudna J."/>
            <person name="Cate J.H.D."/>
            <person name="Banfield J.F."/>
        </authorList>
    </citation>
    <scope>NUCLEOTIDE SEQUENCE</scope>
    <source>
        <strain evidence="9">NC_groundwater_17_Pr7_B-0.1um_64_12</strain>
    </source>
</reference>
<dbReference type="AlphaFoldDB" id="A0A931LS09"/>
<evidence type="ECO:0000313" key="10">
    <source>
        <dbReference type="Proteomes" id="UP000727962"/>
    </source>
</evidence>
<sequence length="212" mass="23922">MDGLVDAIKTWAEHIVLTLGYPGLVMLAALGNANIPIPSEAVLPFAGILAGQGKLNLHAIAWWSTLGSVLGSAISYGFGAFLGRDFLMRYGKFVLMRPAEIEHAERWFERYGLPFTLWGRAVPLLRTFVSLPAGMYRSRFDVFLLYAFLGSLPWCYLWAYLGQALGRHWDAVERNMRWVDVAVVLVVVGLFARWIARRRRLNHVADSPDRLE</sequence>
<keyword evidence="6 7" id="KW-0472">Membrane</keyword>
<keyword evidence="4 7" id="KW-0812">Transmembrane</keyword>
<feature type="domain" description="VTT" evidence="8">
    <location>
        <begin position="37"/>
        <end position="163"/>
    </location>
</feature>
<dbReference type="GO" id="GO:0005886">
    <property type="term" value="C:plasma membrane"/>
    <property type="evidence" value="ECO:0007669"/>
    <property type="project" value="UniProtKB-SubCell"/>
</dbReference>
<evidence type="ECO:0000256" key="6">
    <source>
        <dbReference type="ARBA" id="ARBA00023136"/>
    </source>
</evidence>
<keyword evidence="3" id="KW-1003">Cell membrane</keyword>
<dbReference type="InterPro" id="IPR051311">
    <property type="entry name" value="DedA_domain"/>
</dbReference>
<protein>
    <submittedName>
        <fullName evidence="9">DedA family protein</fullName>
    </submittedName>
</protein>
<evidence type="ECO:0000256" key="4">
    <source>
        <dbReference type="ARBA" id="ARBA00022692"/>
    </source>
</evidence>
<evidence type="ECO:0000259" key="8">
    <source>
        <dbReference type="Pfam" id="PF09335"/>
    </source>
</evidence>
<evidence type="ECO:0000256" key="7">
    <source>
        <dbReference type="SAM" id="Phobius"/>
    </source>
</evidence>
<feature type="transmembrane region" description="Helical" evidence="7">
    <location>
        <begin position="176"/>
        <end position="196"/>
    </location>
</feature>
<comment type="similarity">
    <text evidence="2">Belongs to the DedA family.</text>
</comment>